<dbReference type="PANTHER" id="PTHR43762:SF1">
    <property type="entry name" value="D-ARABINONO-1,4-LACTONE OXIDASE"/>
    <property type="match status" value="1"/>
</dbReference>
<dbReference type="Gene3D" id="3.30.465.10">
    <property type="match status" value="1"/>
</dbReference>
<reference evidence="5 6" key="1">
    <citation type="submission" date="2020-04" db="EMBL/GenBank/DDBJ databases">
        <authorList>
            <person name="Alioto T."/>
            <person name="Alioto T."/>
            <person name="Gomez Garrido J."/>
        </authorList>
    </citation>
    <scope>NUCLEOTIDE SEQUENCE [LARGE SCALE GENOMIC DNA]</scope>
</reference>
<dbReference type="OrthoDB" id="415825at2759"/>
<comment type="caution">
    <text evidence="5">The sequence shown here is derived from an EMBL/GenBank/DDBJ whole genome shotgun (WGS) entry which is preliminary data.</text>
</comment>
<keyword evidence="6" id="KW-1185">Reference proteome</keyword>
<organism evidence="5 6">
    <name type="scientific">Cloeon dipterum</name>
    <dbReference type="NCBI Taxonomy" id="197152"/>
    <lineage>
        <taxon>Eukaryota</taxon>
        <taxon>Metazoa</taxon>
        <taxon>Ecdysozoa</taxon>
        <taxon>Arthropoda</taxon>
        <taxon>Hexapoda</taxon>
        <taxon>Insecta</taxon>
        <taxon>Pterygota</taxon>
        <taxon>Palaeoptera</taxon>
        <taxon>Ephemeroptera</taxon>
        <taxon>Pisciforma</taxon>
        <taxon>Baetidae</taxon>
        <taxon>Cloeon</taxon>
    </lineage>
</organism>
<comment type="subunit">
    <text evidence="2">Homodimer.</text>
</comment>
<protein>
    <recommendedName>
        <fullName evidence="4">FAD-binding PCMH-type domain-containing protein</fullName>
    </recommendedName>
</protein>
<dbReference type="PANTHER" id="PTHR43762">
    <property type="entry name" value="L-GULONOLACTONE OXIDASE"/>
    <property type="match status" value="1"/>
</dbReference>
<dbReference type="Proteomes" id="UP000494165">
    <property type="component" value="Unassembled WGS sequence"/>
</dbReference>
<evidence type="ECO:0000256" key="3">
    <source>
        <dbReference type="ARBA" id="ARBA00023140"/>
    </source>
</evidence>
<dbReference type="GO" id="GO:0016899">
    <property type="term" value="F:oxidoreductase activity, acting on the CH-OH group of donors, oxygen as acceptor"/>
    <property type="evidence" value="ECO:0007669"/>
    <property type="project" value="InterPro"/>
</dbReference>
<evidence type="ECO:0000256" key="1">
    <source>
        <dbReference type="ARBA" id="ARBA00004275"/>
    </source>
</evidence>
<dbReference type="AlphaFoldDB" id="A0A8S1DQC8"/>
<evidence type="ECO:0000256" key="2">
    <source>
        <dbReference type="ARBA" id="ARBA00011738"/>
    </source>
</evidence>
<dbReference type="InterPro" id="IPR010031">
    <property type="entry name" value="FAD_lactone_oxidase-like"/>
</dbReference>
<dbReference type="Pfam" id="PF01565">
    <property type="entry name" value="FAD_binding_4"/>
    <property type="match status" value="1"/>
</dbReference>
<evidence type="ECO:0000259" key="4">
    <source>
        <dbReference type="PROSITE" id="PS51387"/>
    </source>
</evidence>
<feature type="domain" description="FAD-binding PCMH-type" evidence="4">
    <location>
        <begin position="1"/>
        <end position="174"/>
    </location>
</feature>
<dbReference type="InterPro" id="IPR006094">
    <property type="entry name" value="Oxid_FAD_bind_N"/>
</dbReference>
<dbReference type="InterPro" id="IPR016166">
    <property type="entry name" value="FAD-bd_PCMH"/>
</dbReference>
<evidence type="ECO:0000313" key="6">
    <source>
        <dbReference type="Proteomes" id="UP000494165"/>
    </source>
</evidence>
<name>A0A8S1DQC8_9INSE</name>
<dbReference type="GO" id="GO:0071949">
    <property type="term" value="F:FAD binding"/>
    <property type="evidence" value="ECO:0007669"/>
    <property type="project" value="InterPro"/>
</dbReference>
<accession>A0A8S1DQC8</accession>
<sequence>MIPVHSVDEIFEVIRQAKDNDLNLRFFGNTFPCPNGSDRDATVDISPMRALVACDPEKQMVKIEGGMTLLELSEMLKSFNLALEFAGPMPNFTVIDAISLGMIASNTSIADSLEKCEVVLPSGATKEVRWPTEKEDKKAITEGEQRPELSLQSVVSGLGLSGVITSATFKCVPLHTYEIINCRVKRYIQYFMGRLLENNRRVSLAQFLENWEKMGLASYICASWFALNDTILVTSAFSMRLHLSYKQPVLDKICEAIWMAATSIASALRSWSAWLFPRSAALMSQAHCFCLRNAVRHRTNFCFPVQKFVPLKQHCRGVKWILPSNRKESVLKKLSVWSLEHPELCSSPAEISIQRHARRINSFLSPHTADHTFSIQVDWFHNTCTYFSPELAEFESLLQMHGGRKCWSVGPVSVSPLIGHLYDGFPRWRAAKSSVDRINLFRSAYVDGDLVIHQY</sequence>
<dbReference type="InterPro" id="IPR036318">
    <property type="entry name" value="FAD-bd_PCMH-like_sf"/>
</dbReference>
<comment type="subcellular location">
    <subcellularLocation>
        <location evidence="1">Peroxisome</location>
    </subcellularLocation>
</comment>
<dbReference type="EMBL" id="CADEPI010000260">
    <property type="protein sequence ID" value="CAB3382209.1"/>
    <property type="molecule type" value="Genomic_DNA"/>
</dbReference>
<dbReference type="GO" id="GO:0005777">
    <property type="term" value="C:peroxisome"/>
    <property type="evidence" value="ECO:0007669"/>
    <property type="project" value="UniProtKB-SubCell"/>
</dbReference>
<proteinExistence type="predicted"/>
<keyword evidence="3" id="KW-0576">Peroxisome</keyword>
<dbReference type="SUPFAM" id="SSF56176">
    <property type="entry name" value="FAD-binding/transporter-associated domain-like"/>
    <property type="match status" value="1"/>
</dbReference>
<gene>
    <name evidence="5" type="ORF">CLODIP_2_CD11741</name>
</gene>
<evidence type="ECO:0000313" key="5">
    <source>
        <dbReference type="EMBL" id="CAB3382209.1"/>
    </source>
</evidence>
<dbReference type="InterPro" id="IPR016169">
    <property type="entry name" value="FAD-bd_PCMH_sub2"/>
</dbReference>
<dbReference type="PROSITE" id="PS51387">
    <property type="entry name" value="FAD_PCMH"/>
    <property type="match status" value="1"/>
</dbReference>